<dbReference type="EMBL" id="CAFBMH010000025">
    <property type="protein sequence ID" value="CAB4903145.1"/>
    <property type="molecule type" value="Genomic_DNA"/>
</dbReference>
<sequence length="420" mass="45527">MSARLPGGAHERRRECRGLCPRRRVALGPRGAELGVEELLELVADPRAGVDAVGDRADPRPERHGGEHLATYGTVQLRDAVGPAGGRQAERRHVERLHRAVACQNAQLEQFVAVEIVRRGPRFDVAGEQFAGEAIDAGGYRRVRGEQGDRADVFERCRDVLGPGATSTFDEFEHEQTGVAFVQVEARGRDAEGFECPDAPDAEHQFLAQAVLLIAAIQTVGDGAHGRGVRLEIGVEQIERDATDVDAPDLGLRRDRTERGIDDDPGIGSAEHHRILLLVALGLATVDHGLLEEPLAIEQAHAEEREVLVAGCLQVIASEDPEASRILRQRLVDAELGREVRGDPRRCGGQLSGERRVRVLDHGNCGPVVDEGGPCRVVERGDRHQWVGIGLGARERADLVDKSSGRLVPPPAVVTAEIEQ</sequence>
<accession>A0A6J7GDS6</accession>
<gene>
    <name evidence="1" type="ORF">UFOPK3543_00973</name>
</gene>
<name>A0A6J7GDS6_9ZZZZ</name>
<protein>
    <submittedName>
        <fullName evidence="1">Unannotated protein</fullName>
    </submittedName>
</protein>
<dbReference type="AlphaFoldDB" id="A0A6J7GDS6"/>
<proteinExistence type="predicted"/>
<reference evidence="1" key="1">
    <citation type="submission" date="2020-05" db="EMBL/GenBank/DDBJ databases">
        <authorList>
            <person name="Chiriac C."/>
            <person name="Salcher M."/>
            <person name="Ghai R."/>
            <person name="Kavagutti S V."/>
        </authorList>
    </citation>
    <scope>NUCLEOTIDE SEQUENCE</scope>
</reference>
<evidence type="ECO:0000313" key="1">
    <source>
        <dbReference type="EMBL" id="CAB4903145.1"/>
    </source>
</evidence>
<organism evidence="1">
    <name type="scientific">freshwater metagenome</name>
    <dbReference type="NCBI Taxonomy" id="449393"/>
    <lineage>
        <taxon>unclassified sequences</taxon>
        <taxon>metagenomes</taxon>
        <taxon>ecological metagenomes</taxon>
    </lineage>
</organism>